<proteinExistence type="predicted"/>
<dbReference type="Proteomes" id="UP000502508">
    <property type="component" value="Chromosome"/>
</dbReference>
<keyword evidence="2" id="KW-1185">Reference proteome</keyword>
<gene>
    <name evidence="1" type="ORF">Pflav_014650</name>
</gene>
<reference evidence="1 2" key="1">
    <citation type="submission" date="2020-03" db="EMBL/GenBank/DDBJ databases">
        <title>Whole genome shotgun sequence of Phytohabitans flavus NBRC 107702.</title>
        <authorList>
            <person name="Komaki H."/>
            <person name="Tamura T."/>
        </authorList>
    </citation>
    <scope>NUCLEOTIDE SEQUENCE [LARGE SCALE GENOMIC DNA]</scope>
    <source>
        <strain evidence="1 2">NBRC 107702</strain>
    </source>
</reference>
<dbReference type="AlphaFoldDB" id="A0A6F8XML9"/>
<name>A0A6F8XML9_9ACTN</name>
<evidence type="ECO:0000313" key="1">
    <source>
        <dbReference type="EMBL" id="BCB75055.1"/>
    </source>
</evidence>
<protein>
    <submittedName>
        <fullName evidence="1">Uncharacterized protein</fullName>
    </submittedName>
</protein>
<dbReference type="KEGG" id="pfla:Pflav_014650"/>
<reference evidence="1 2" key="2">
    <citation type="submission" date="2020-03" db="EMBL/GenBank/DDBJ databases">
        <authorList>
            <person name="Ichikawa N."/>
            <person name="Kimura A."/>
            <person name="Kitahashi Y."/>
            <person name="Uohara A."/>
        </authorList>
    </citation>
    <scope>NUCLEOTIDE SEQUENCE [LARGE SCALE GENOMIC DNA]</scope>
    <source>
        <strain evidence="1 2">NBRC 107702</strain>
    </source>
</reference>
<organism evidence="1 2">
    <name type="scientific">Phytohabitans flavus</name>
    <dbReference type="NCBI Taxonomy" id="1076124"/>
    <lineage>
        <taxon>Bacteria</taxon>
        <taxon>Bacillati</taxon>
        <taxon>Actinomycetota</taxon>
        <taxon>Actinomycetes</taxon>
        <taxon>Micromonosporales</taxon>
        <taxon>Micromonosporaceae</taxon>
    </lineage>
</organism>
<dbReference type="EMBL" id="AP022870">
    <property type="protein sequence ID" value="BCB75055.1"/>
    <property type="molecule type" value="Genomic_DNA"/>
</dbReference>
<sequence>MTIRDEVRHFCRHGPLPSEQDDSQDADADLELRERLLHAITPPVNDDEARHLTTCFGDDKGFGLAWTLLHLVESAPTPPVTSEPPESANPWIRLLWKRYRNTFPA</sequence>
<evidence type="ECO:0000313" key="2">
    <source>
        <dbReference type="Proteomes" id="UP000502508"/>
    </source>
</evidence>
<dbReference type="RefSeq" id="WP_345071892.1">
    <property type="nucleotide sequence ID" value="NZ_BAABAP010000008.1"/>
</dbReference>
<accession>A0A6F8XML9</accession>